<proteinExistence type="predicted"/>
<evidence type="ECO:0000313" key="1">
    <source>
        <dbReference type="EMBL" id="TSC97038.1"/>
    </source>
</evidence>
<sequence length="53" mass="5712">NGGSLLLGEIIPHLDFCQGLLYNIRTLPAARTLNLINKYKAQRGRGTVTSGVS</sequence>
<accession>A0A554LVZ8</accession>
<organism evidence="1 2">
    <name type="scientific">Candidatus Berkelbacteria bacterium Licking1014_2</name>
    <dbReference type="NCBI Taxonomy" id="2017146"/>
    <lineage>
        <taxon>Bacteria</taxon>
        <taxon>Candidatus Berkelbacteria</taxon>
    </lineage>
</organism>
<comment type="caution">
    <text evidence="1">The sequence shown here is derived from an EMBL/GenBank/DDBJ whole genome shotgun (WGS) entry which is preliminary data.</text>
</comment>
<name>A0A554LVZ8_9BACT</name>
<reference evidence="1 2" key="1">
    <citation type="submission" date="2017-07" db="EMBL/GenBank/DDBJ databases">
        <title>Mechanisms for carbon and nitrogen cycling indicate functional differentiation within the Candidate Phyla Radiation.</title>
        <authorList>
            <person name="Danczak R.E."/>
            <person name="Johnston M.D."/>
            <person name="Kenah C."/>
            <person name="Slattery M."/>
            <person name="Wrighton K.C."/>
            <person name="Wilkins M.J."/>
        </authorList>
    </citation>
    <scope>NUCLEOTIDE SEQUENCE [LARGE SCALE GENOMIC DNA]</scope>
    <source>
        <strain evidence="1">Licking1014_2</strain>
    </source>
</reference>
<dbReference type="Proteomes" id="UP000318711">
    <property type="component" value="Unassembled WGS sequence"/>
</dbReference>
<evidence type="ECO:0000313" key="2">
    <source>
        <dbReference type="Proteomes" id="UP000318711"/>
    </source>
</evidence>
<protein>
    <submittedName>
        <fullName evidence="1">Uncharacterized protein</fullName>
    </submittedName>
</protein>
<feature type="non-terminal residue" evidence="1">
    <location>
        <position position="1"/>
    </location>
</feature>
<gene>
    <name evidence="1" type="ORF">CEN88_218</name>
</gene>
<dbReference type="AlphaFoldDB" id="A0A554LVZ8"/>
<dbReference type="EMBL" id="VMGL01000020">
    <property type="protein sequence ID" value="TSC97038.1"/>
    <property type="molecule type" value="Genomic_DNA"/>
</dbReference>